<evidence type="ECO:0008006" key="4">
    <source>
        <dbReference type="Google" id="ProtNLM"/>
    </source>
</evidence>
<name>A0A7J5YKQ1_DISMA</name>
<keyword evidence="3" id="KW-1185">Reference proteome</keyword>
<dbReference type="Proteomes" id="UP000518266">
    <property type="component" value="Unassembled WGS sequence"/>
</dbReference>
<keyword evidence="1" id="KW-0732">Signal</keyword>
<evidence type="ECO:0000313" key="2">
    <source>
        <dbReference type="EMBL" id="KAF3849753.1"/>
    </source>
</evidence>
<reference evidence="2 3" key="1">
    <citation type="submission" date="2020-03" db="EMBL/GenBank/DDBJ databases">
        <title>Dissostichus mawsoni Genome sequencing and assembly.</title>
        <authorList>
            <person name="Park H."/>
        </authorList>
    </citation>
    <scope>NUCLEOTIDE SEQUENCE [LARGE SCALE GENOMIC DNA]</scope>
    <source>
        <strain evidence="2">DM0001</strain>
        <tissue evidence="2">Muscle</tissue>
    </source>
</reference>
<evidence type="ECO:0000313" key="3">
    <source>
        <dbReference type="Proteomes" id="UP000518266"/>
    </source>
</evidence>
<feature type="chain" id="PRO_5029603277" description="Secreted protein" evidence="1">
    <location>
        <begin position="24"/>
        <end position="90"/>
    </location>
</feature>
<accession>A0A7J5YKQ1</accession>
<feature type="non-terminal residue" evidence="2">
    <location>
        <position position="90"/>
    </location>
</feature>
<sequence>MVSFTRMLVLITLSFTVVPPPRQERDPHLSHLCLTLQAYVSVGVFPNDISDHCTIACVRSTKLPKAKGLIVLRRSFKHFSEQAFLHDLAE</sequence>
<proteinExistence type="predicted"/>
<dbReference type="AlphaFoldDB" id="A0A7J5YKQ1"/>
<organism evidence="2 3">
    <name type="scientific">Dissostichus mawsoni</name>
    <name type="common">Antarctic cod</name>
    <dbReference type="NCBI Taxonomy" id="36200"/>
    <lineage>
        <taxon>Eukaryota</taxon>
        <taxon>Metazoa</taxon>
        <taxon>Chordata</taxon>
        <taxon>Craniata</taxon>
        <taxon>Vertebrata</taxon>
        <taxon>Euteleostomi</taxon>
        <taxon>Actinopterygii</taxon>
        <taxon>Neopterygii</taxon>
        <taxon>Teleostei</taxon>
        <taxon>Neoteleostei</taxon>
        <taxon>Acanthomorphata</taxon>
        <taxon>Eupercaria</taxon>
        <taxon>Perciformes</taxon>
        <taxon>Notothenioidei</taxon>
        <taxon>Nototheniidae</taxon>
        <taxon>Dissostichus</taxon>
    </lineage>
</organism>
<comment type="caution">
    <text evidence="2">The sequence shown here is derived from an EMBL/GenBank/DDBJ whole genome shotgun (WGS) entry which is preliminary data.</text>
</comment>
<protein>
    <recommendedName>
        <fullName evidence="4">Secreted protein</fullName>
    </recommendedName>
</protein>
<evidence type="ECO:0000256" key="1">
    <source>
        <dbReference type="SAM" id="SignalP"/>
    </source>
</evidence>
<feature type="signal peptide" evidence="1">
    <location>
        <begin position="1"/>
        <end position="23"/>
    </location>
</feature>
<dbReference type="EMBL" id="JAAKFY010000011">
    <property type="protein sequence ID" value="KAF3849753.1"/>
    <property type="molecule type" value="Genomic_DNA"/>
</dbReference>
<gene>
    <name evidence="2" type="ORF">F7725_019472</name>
</gene>